<dbReference type="Proteomes" id="UP000220102">
    <property type="component" value="Unassembled WGS sequence"/>
</dbReference>
<evidence type="ECO:0000313" key="2">
    <source>
        <dbReference type="Proteomes" id="UP000220102"/>
    </source>
</evidence>
<evidence type="ECO:0000313" key="1">
    <source>
        <dbReference type="EMBL" id="PEN12929.1"/>
    </source>
</evidence>
<accession>A0A2A8CVZ8</accession>
<sequence length="64" mass="7327">MNFVEIAGISINLDHVVFIREEDHAQLGQVIAIHFAHPERDPLRLSAEHYDELRRLLQAPVGKT</sequence>
<organism evidence="1 2">
    <name type="scientific">Longibacter salinarum</name>
    <dbReference type="NCBI Taxonomy" id="1850348"/>
    <lineage>
        <taxon>Bacteria</taxon>
        <taxon>Pseudomonadati</taxon>
        <taxon>Rhodothermota</taxon>
        <taxon>Rhodothermia</taxon>
        <taxon>Rhodothermales</taxon>
        <taxon>Salisaetaceae</taxon>
        <taxon>Longibacter</taxon>
    </lineage>
</organism>
<name>A0A2A8CVZ8_9BACT</name>
<protein>
    <submittedName>
        <fullName evidence="1">Uncharacterized protein</fullName>
    </submittedName>
</protein>
<dbReference type="OrthoDB" id="1525300at2"/>
<dbReference type="EMBL" id="PDEQ01000006">
    <property type="protein sequence ID" value="PEN12929.1"/>
    <property type="molecule type" value="Genomic_DNA"/>
</dbReference>
<comment type="caution">
    <text evidence="1">The sequence shown here is derived from an EMBL/GenBank/DDBJ whole genome shotgun (WGS) entry which is preliminary data.</text>
</comment>
<proteinExistence type="predicted"/>
<gene>
    <name evidence="1" type="ORF">CRI94_13075</name>
</gene>
<dbReference type="RefSeq" id="WP_098076478.1">
    <property type="nucleotide sequence ID" value="NZ_PDEQ01000006.1"/>
</dbReference>
<keyword evidence="2" id="KW-1185">Reference proteome</keyword>
<dbReference type="AlphaFoldDB" id="A0A2A8CVZ8"/>
<reference evidence="1 2" key="1">
    <citation type="submission" date="2017-10" db="EMBL/GenBank/DDBJ databases">
        <title>Draft genome of Longibacter Salinarum.</title>
        <authorList>
            <person name="Goh K.M."/>
            <person name="Shamsir M.S."/>
            <person name="Lim S.W."/>
        </authorList>
    </citation>
    <scope>NUCLEOTIDE SEQUENCE [LARGE SCALE GENOMIC DNA]</scope>
    <source>
        <strain evidence="1 2">KCTC 52045</strain>
    </source>
</reference>